<proteinExistence type="predicted"/>
<name>A0A8S5QN80_9CAUD</name>
<dbReference type="EMBL" id="BK015691">
    <property type="protein sequence ID" value="DAE20273.1"/>
    <property type="molecule type" value="Genomic_DNA"/>
</dbReference>
<accession>A0A8S5QN80</accession>
<reference evidence="1" key="1">
    <citation type="journal article" date="2021" name="Proc. Natl. Acad. Sci. U.S.A.">
        <title>A Catalog of Tens of Thousands of Viruses from Human Metagenomes Reveals Hidden Associations with Chronic Diseases.</title>
        <authorList>
            <person name="Tisza M.J."/>
            <person name="Buck C.B."/>
        </authorList>
    </citation>
    <scope>NUCLEOTIDE SEQUENCE</scope>
    <source>
        <strain evidence="1">CtQad106</strain>
    </source>
</reference>
<evidence type="ECO:0000313" key="1">
    <source>
        <dbReference type="EMBL" id="DAE20273.1"/>
    </source>
</evidence>
<organism evidence="1">
    <name type="scientific">Ackermannviridae sp. ctQad106</name>
    <dbReference type="NCBI Taxonomy" id="2826820"/>
    <lineage>
        <taxon>Viruses</taxon>
        <taxon>Duplodnaviria</taxon>
        <taxon>Heunggongvirae</taxon>
        <taxon>Uroviricota</taxon>
        <taxon>Caudoviricetes</taxon>
        <taxon>Pantevenvirales</taxon>
        <taxon>Ackermannviridae</taxon>
    </lineage>
</organism>
<protein>
    <submittedName>
        <fullName evidence="1">Regulatory protein-modification, helix-turn-helix, transcriptional regulator, DNA</fullName>
    </submittedName>
</protein>
<sequence>MWSFSTQRTGIEIIGGNYKMWNKAELFTMAQEQPKEIFKSNATLSVPDNAVGCVDLDAETERLSRFWDVAHMHVRELVESAGLSQSAFARAACIPLRTMQNWCGAQRNCPDYIRFLLAEHFGLI</sequence>